<dbReference type="Proteomes" id="UP000270094">
    <property type="component" value="Unassembled WGS sequence"/>
</dbReference>
<sequence length="99" mass="10138">MASQFICILLSAIAVSNAQVAVNGPFYGRYYAAAKPVLTPGFAQVAAPVLAPAAPVFAAPPAAPMAAPVPAPAPVAPRFLTLRQRQIPISTSVLLSTVR</sequence>
<dbReference type="EMBL" id="UYYB01100793">
    <property type="protein sequence ID" value="VDM78042.1"/>
    <property type="molecule type" value="Genomic_DNA"/>
</dbReference>
<keyword evidence="3" id="KW-1185">Reference proteome</keyword>
<dbReference type="AlphaFoldDB" id="A0A3P7LFB1"/>
<gene>
    <name evidence="2" type="ORF">SVUK_LOCUS13040</name>
</gene>
<keyword evidence="1" id="KW-0732">Signal</keyword>
<name>A0A3P7LFB1_STRVU</name>
<evidence type="ECO:0000256" key="1">
    <source>
        <dbReference type="SAM" id="SignalP"/>
    </source>
</evidence>
<evidence type="ECO:0000313" key="3">
    <source>
        <dbReference type="Proteomes" id="UP000270094"/>
    </source>
</evidence>
<evidence type="ECO:0000313" key="2">
    <source>
        <dbReference type="EMBL" id="VDM78042.1"/>
    </source>
</evidence>
<organism evidence="2 3">
    <name type="scientific">Strongylus vulgaris</name>
    <name type="common">Blood worm</name>
    <dbReference type="NCBI Taxonomy" id="40348"/>
    <lineage>
        <taxon>Eukaryota</taxon>
        <taxon>Metazoa</taxon>
        <taxon>Ecdysozoa</taxon>
        <taxon>Nematoda</taxon>
        <taxon>Chromadorea</taxon>
        <taxon>Rhabditida</taxon>
        <taxon>Rhabditina</taxon>
        <taxon>Rhabditomorpha</taxon>
        <taxon>Strongyloidea</taxon>
        <taxon>Strongylidae</taxon>
        <taxon>Strongylus</taxon>
    </lineage>
</organism>
<proteinExistence type="predicted"/>
<accession>A0A3P7LFB1</accession>
<dbReference type="OrthoDB" id="5876421at2759"/>
<reference evidence="2 3" key="1">
    <citation type="submission" date="2018-11" db="EMBL/GenBank/DDBJ databases">
        <authorList>
            <consortium name="Pathogen Informatics"/>
        </authorList>
    </citation>
    <scope>NUCLEOTIDE SEQUENCE [LARGE SCALE GENOMIC DNA]</scope>
</reference>
<protein>
    <submittedName>
        <fullName evidence="2">Uncharacterized protein</fullName>
    </submittedName>
</protein>
<feature type="signal peptide" evidence="1">
    <location>
        <begin position="1"/>
        <end position="18"/>
    </location>
</feature>
<feature type="chain" id="PRO_5017977822" evidence="1">
    <location>
        <begin position="19"/>
        <end position="99"/>
    </location>
</feature>